<feature type="transmembrane region" description="Helical" evidence="5">
    <location>
        <begin position="168"/>
        <end position="188"/>
    </location>
</feature>
<evidence type="ECO:0000256" key="3">
    <source>
        <dbReference type="ARBA" id="ARBA00022989"/>
    </source>
</evidence>
<dbReference type="KEGG" id="dvl:Dvul_2290"/>
<name>A0A0H3AA56_NITV4</name>
<dbReference type="AlphaFoldDB" id="A0A0H3AA56"/>
<dbReference type="InterPro" id="IPR051533">
    <property type="entry name" value="WaaL-like"/>
</dbReference>
<evidence type="ECO:0000256" key="1">
    <source>
        <dbReference type="ARBA" id="ARBA00004141"/>
    </source>
</evidence>
<evidence type="ECO:0000259" key="6">
    <source>
        <dbReference type="Pfam" id="PF04932"/>
    </source>
</evidence>
<feature type="transmembrane region" description="Helical" evidence="5">
    <location>
        <begin position="240"/>
        <end position="261"/>
    </location>
</feature>
<reference evidence="8" key="1">
    <citation type="journal article" date="2009" name="Environ. Microbiol.">
        <title>Contribution of mobile genetic elements to Desulfovibrio vulgaris genome plasticity.</title>
        <authorList>
            <person name="Walker C.B."/>
            <person name="Stolyar S."/>
            <person name="Chivian D."/>
            <person name="Pinel N."/>
            <person name="Gabster J.A."/>
            <person name="Dehal P.S."/>
            <person name="He Z."/>
            <person name="Yang Z.K."/>
            <person name="Yen H.C."/>
            <person name="Zhou J."/>
            <person name="Wall J.D."/>
            <person name="Hazen T.C."/>
            <person name="Arkin A.P."/>
            <person name="Stahl D.A."/>
        </authorList>
    </citation>
    <scope>NUCLEOTIDE SEQUENCE [LARGE SCALE GENOMIC DNA]</scope>
    <source>
        <strain evidence="8">DP4</strain>
    </source>
</reference>
<comment type="subcellular location">
    <subcellularLocation>
        <location evidence="1">Membrane</location>
        <topology evidence="1">Multi-pass membrane protein</topology>
    </subcellularLocation>
</comment>
<evidence type="ECO:0000313" key="8">
    <source>
        <dbReference type="Proteomes" id="UP000009173"/>
    </source>
</evidence>
<dbReference type="Pfam" id="PF04932">
    <property type="entry name" value="Wzy_C"/>
    <property type="match status" value="1"/>
</dbReference>
<dbReference type="HOGENOM" id="CLU_666772_0_0_7"/>
<feature type="transmembrane region" description="Helical" evidence="5">
    <location>
        <begin position="372"/>
        <end position="391"/>
    </location>
</feature>
<keyword evidence="3 5" id="KW-1133">Transmembrane helix</keyword>
<evidence type="ECO:0000313" key="7">
    <source>
        <dbReference type="EMBL" id="ABM29306.1"/>
    </source>
</evidence>
<dbReference type="GO" id="GO:0016020">
    <property type="term" value="C:membrane"/>
    <property type="evidence" value="ECO:0007669"/>
    <property type="project" value="UniProtKB-SubCell"/>
</dbReference>
<feature type="transmembrane region" description="Helical" evidence="5">
    <location>
        <begin position="340"/>
        <end position="366"/>
    </location>
</feature>
<feature type="transmembrane region" description="Helical" evidence="5">
    <location>
        <begin position="135"/>
        <end position="156"/>
    </location>
</feature>
<keyword evidence="2 5" id="KW-0812">Transmembrane</keyword>
<dbReference type="EMBL" id="CP000527">
    <property type="protein sequence ID" value="ABM29306.1"/>
    <property type="molecule type" value="Genomic_DNA"/>
</dbReference>
<accession>A0A0H3AA56</accession>
<feature type="transmembrane region" description="Helical" evidence="5">
    <location>
        <begin position="200"/>
        <end position="220"/>
    </location>
</feature>
<dbReference type="PANTHER" id="PTHR37422:SF13">
    <property type="entry name" value="LIPOPOLYSACCHARIDE BIOSYNTHESIS PROTEIN PA4999-RELATED"/>
    <property type="match status" value="1"/>
</dbReference>
<feature type="transmembrane region" description="Helical" evidence="5">
    <location>
        <begin position="59"/>
        <end position="76"/>
    </location>
</feature>
<dbReference type="InterPro" id="IPR007016">
    <property type="entry name" value="O-antigen_ligase-rel_domated"/>
</dbReference>
<evidence type="ECO:0000256" key="4">
    <source>
        <dbReference type="ARBA" id="ARBA00023136"/>
    </source>
</evidence>
<feature type="transmembrane region" description="Helical" evidence="5">
    <location>
        <begin position="34"/>
        <end position="53"/>
    </location>
</feature>
<feature type="domain" description="O-antigen ligase-related" evidence="6">
    <location>
        <begin position="207"/>
        <end position="356"/>
    </location>
</feature>
<proteinExistence type="predicted"/>
<dbReference type="Proteomes" id="UP000009173">
    <property type="component" value="Chromosome"/>
</dbReference>
<feature type="transmembrane region" description="Helical" evidence="5">
    <location>
        <begin position="112"/>
        <end position="128"/>
    </location>
</feature>
<evidence type="ECO:0000256" key="5">
    <source>
        <dbReference type="SAM" id="Phobius"/>
    </source>
</evidence>
<keyword evidence="4 5" id="KW-0472">Membrane</keyword>
<sequence length="430" mass="47784">MVVRQSALRSVALKLSSYQETSVRIGRMHFSSRFTMEGLFLGMLTGLFVMLGLNRGVYPFMWGAGITALFLLYRVCRRSEMACFAQVALLPFVFIGYVMLSPSDFGADFPLGGMYLCAYLTGLSLGFVRPRAMWIPLLGLALVIVLSLPVGWLVVGRDTLFFHGRLKLFFHHPAVLATLALWCALYLVTSWRDIPGQWRWVWSCAAGACVVFAVLSMARAPLFGFMAAVTVLFVLRWKRVGLRFLVACMVLVGIGVVLLSAGERGRLVASIAAPLEQPSLISRKPIWEAAWSGFVESPLLGNTLSAFHSHYEEYITTNEERLHAQYPVVERSLRYPHSTYLAVLFGFGLFGTLLLVVAFVPAVYLSLRANDLFLPCVVVFMLVYGTVEASLHRKDGAMELFFPLGVACGRLVSRERREPDVIAKAQTLPS</sequence>
<feature type="transmembrane region" description="Helical" evidence="5">
    <location>
        <begin position="83"/>
        <end position="100"/>
    </location>
</feature>
<protein>
    <submittedName>
        <fullName evidence="7">O-antigen polymerase</fullName>
    </submittedName>
</protein>
<organism evidence="7 8">
    <name type="scientific">Nitratidesulfovibrio vulgaris (strain DP4)</name>
    <name type="common">Desulfovibrio vulgaris</name>
    <dbReference type="NCBI Taxonomy" id="391774"/>
    <lineage>
        <taxon>Bacteria</taxon>
        <taxon>Pseudomonadati</taxon>
        <taxon>Thermodesulfobacteriota</taxon>
        <taxon>Desulfovibrionia</taxon>
        <taxon>Desulfovibrionales</taxon>
        <taxon>Desulfovibrionaceae</taxon>
        <taxon>Nitratidesulfovibrio</taxon>
    </lineage>
</organism>
<gene>
    <name evidence="7" type="ordered locus">Dvul_2290</name>
</gene>
<evidence type="ECO:0000256" key="2">
    <source>
        <dbReference type="ARBA" id="ARBA00022692"/>
    </source>
</evidence>
<dbReference type="PANTHER" id="PTHR37422">
    <property type="entry name" value="TEICHURONIC ACID BIOSYNTHESIS PROTEIN TUAE"/>
    <property type="match status" value="1"/>
</dbReference>